<proteinExistence type="predicted"/>
<dbReference type="Proteomes" id="UP000528322">
    <property type="component" value="Unassembled WGS sequence"/>
</dbReference>
<dbReference type="EMBL" id="JACHID010000002">
    <property type="protein sequence ID" value="MBB5021270.1"/>
    <property type="molecule type" value="Genomic_DNA"/>
</dbReference>
<name>A0A7W8DGC6_9BACT</name>
<accession>A0A7W8DGC6</accession>
<evidence type="ECO:0000313" key="2">
    <source>
        <dbReference type="Proteomes" id="UP000528322"/>
    </source>
</evidence>
<sequence>MAGTSGLQDPTRPQMLRPVVATPEQLMQSVEEKRRDYRIDMIVVGSSPWVVIDGERYREGDPFGDGIIQRITRTQITIRTPEGETWNIDVQPS</sequence>
<comment type="caution">
    <text evidence="1">The sequence shown here is derived from an EMBL/GenBank/DDBJ whole genome shotgun (WGS) entry which is preliminary data.</text>
</comment>
<protein>
    <submittedName>
        <fullName evidence="1">Uncharacterized protein</fullName>
    </submittedName>
</protein>
<organism evidence="1 2">
    <name type="scientific">Desulfurispira natronophila</name>
    <dbReference type="NCBI Taxonomy" id="682562"/>
    <lineage>
        <taxon>Bacteria</taxon>
        <taxon>Pseudomonadati</taxon>
        <taxon>Chrysiogenota</taxon>
        <taxon>Chrysiogenia</taxon>
        <taxon>Chrysiogenales</taxon>
        <taxon>Chrysiogenaceae</taxon>
        <taxon>Desulfurispira</taxon>
    </lineage>
</organism>
<dbReference type="AlphaFoldDB" id="A0A7W8DGC6"/>
<reference evidence="1 2" key="1">
    <citation type="submission" date="2020-08" db="EMBL/GenBank/DDBJ databases">
        <title>Genomic Encyclopedia of Type Strains, Phase IV (KMG-IV): sequencing the most valuable type-strain genomes for metagenomic binning, comparative biology and taxonomic classification.</title>
        <authorList>
            <person name="Goeker M."/>
        </authorList>
    </citation>
    <scope>NUCLEOTIDE SEQUENCE [LARGE SCALE GENOMIC DNA]</scope>
    <source>
        <strain evidence="1 2">DSM 22071</strain>
    </source>
</reference>
<gene>
    <name evidence="1" type="ORF">HNR37_000576</name>
</gene>
<evidence type="ECO:0000313" key="1">
    <source>
        <dbReference type="EMBL" id="MBB5021270.1"/>
    </source>
</evidence>
<keyword evidence="2" id="KW-1185">Reference proteome</keyword>